<gene>
    <name evidence="1" type="ORF">XM53_08285</name>
</gene>
<reference evidence="1 2" key="1">
    <citation type="submission" date="2015-04" db="EMBL/GenBank/DDBJ databases">
        <title>The draft genome sequence of Roseovarius sp.R12b.</title>
        <authorList>
            <person name="Li G."/>
            <person name="Lai Q."/>
            <person name="Shao Z."/>
            <person name="Yan P."/>
        </authorList>
    </citation>
    <scope>NUCLEOTIDE SEQUENCE [LARGE SCALE GENOMIC DNA]</scope>
    <source>
        <strain evidence="1 2">R12B</strain>
    </source>
</reference>
<keyword evidence="2" id="KW-1185">Reference proteome</keyword>
<evidence type="ECO:0000313" key="2">
    <source>
        <dbReference type="Proteomes" id="UP000051295"/>
    </source>
</evidence>
<dbReference type="Proteomes" id="UP000051295">
    <property type="component" value="Unassembled WGS sequence"/>
</dbReference>
<dbReference type="PATRIC" id="fig|1641875.4.peg.4058"/>
<comment type="caution">
    <text evidence="1">The sequence shown here is derived from an EMBL/GenBank/DDBJ whole genome shotgun (WGS) entry which is preliminary data.</text>
</comment>
<sequence>MTAKITFHRGGGWMDIFRAYRLMVTGEEVGRIKRHSRLTVEVTPTQHMLRASIDWCGSNLLYVDLSDGGSVEVDVFNPNGPFRGQGKMIRTPGEYLELRLREDGPESEQKQDTP</sequence>
<dbReference type="EMBL" id="LAXJ01000007">
    <property type="protein sequence ID" value="KRS13135.1"/>
    <property type="molecule type" value="Genomic_DNA"/>
</dbReference>
<dbReference type="RefSeq" id="WP_057792180.1">
    <property type="nucleotide sequence ID" value="NZ_LAXJ01000007.1"/>
</dbReference>
<organism evidence="1 2">
    <name type="scientific">Roseovarius atlanticus</name>
    <dbReference type="NCBI Taxonomy" id="1641875"/>
    <lineage>
        <taxon>Bacteria</taxon>
        <taxon>Pseudomonadati</taxon>
        <taxon>Pseudomonadota</taxon>
        <taxon>Alphaproteobacteria</taxon>
        <taxon>Rhodobacterales</taxon>
        <taxon>Roseobacteraceae</taxon>
        <taxon>Roseovarius</taxon>
    </lineage>
</organism>
<evidence type="ECO:0000313" key="1">
    <source>
        <dbReference type="EMBL" id="KRS13135.1"/>
    </source>
</evidence>
<dbReference type="OrthoDB" id="2223488at2"/>
<protein>
    <submittedName>
        <fullName evidence="1">Uncharacterized protein</fullName>
    </submittedName>
</protein>
<accession>A0A0T5NX01</accession>
<dbReference type="AlphaFoldDB" id="A0A0T5NX01"/>
<dbReference type="STRING" id="1641875.XM53_08285"/>
<proteinExistence type="predicted"/>
<name>A0A0T5NX01_9RHOB</name>